<reference evidence="2" key="1">
    <citation type="submission" date="2020-12" db="EMBL/GenBank/DDBJ databases">
        <title>Hymenobacter sp.</title>
        <authorList>
            <person name="Kim M.K."/>
        </authorList>
    </citation>
    <scope>NUCLEOTIDE SEQUENCE [LARGE SCALE GENOMIC DNA]</scope>
    <source>
        <strain evidence="2">BT325</strain>
    </source>
</reference>
<gene>
    <name evidence="1" type="ORF">JAO75_05260</name>
</gene>
<evidence type="ECO:0000313" key="2">
    <source>
        <dbReference type="Proteomes" id="UP000620670"/>
    </source>
</evidence>
<evidence type="ECO:0000313" key="1">
    <source>
        <dbReference type="EMBL" id="MBJ6124814.1"/>
    </source>
</evidence>
<protein>
    <submittedName>
        <fullName evidence="1">Uncharacterized protein</fullName>
    </submittedName>
</protein>
<keyword evidence="2" id="KW-1185">Reference proteome</keyword>
<name>A0ABS0XXN6_9HYPH</name>
<sequence length="103" mass="12110">MHEWTWADDIIVLFVKRHGCSRLGAASEREVARLLGIPWASFAKRMGNFEYQETDGRKGLSQCARQTVDVWCEYRERDQRTFLRHLDDARHHFGRAVRCSAQD</sequence>
<organism evidence="1 2">
    <name type="scientific">Microvirga splendida</name>
    <dbReference type="NCBI Taxonomy" id="2795727"/>
    <lineage>
        <taxon>Bacteria</taxon>
        <taxon>Pseudomonadati</taxon>
        <taxon>Pseudomonadota</taxon>
        <taxon>Alphaproteobacteria</taxon>
        <taxon>Hyphomicrobiales</taxon>
        <taxon>Methylobacteriaceae</taxon>
        <taxon>Microvirga</taxon>
    </lineage>
</organism>
<dbReference type="EMBL" id="JAELXT010000003">
    <property type="protein sequence ID" value="MBJ6124814.1"/>
    <property type="molecule type" value="Genomic_DNA"/>
</dbReference>
<dbReference type="RefSeq" id="WP_199047278.1">
    <property type="nucleotide sequence ID" value="NZ_JAELXT010000003.1"/>
</dbReference>
<dbReference type="Proteomes" id="UP000620670">
    <property type="component" value="Unassembled WGS sequence"/>
</dbReference>
<accession>A0ABS0XXN6</accession>
<comment type="caution">
    <text evidence="1">The sequence shown here is derived from an EMBL/GenBank/DDBJ whole genome shotgun (WGS) entry which is preliminary data.</text>
</comment>
<proteinExistence type="predicted"/>